<dbReference type="Proteomes" id="UP000645462">
    <property type="component" value="Unassembled WGS sequence"/>
</dbReference>
<sequence>MQATIPLCHDLRAFLRPAHLKLCDRFDQFRLVAKDHIQAKLGLVREAHVRQRILQVARTIQFMDATGLVPTSQEIYGRQTYSKEQRLPGQDHATTWCDPDTGAMVLLDEPYGYVDEMYGDRKNWAKRHGFVVHRLDYQGTYRHGCEIVCDLVFREEQKNFVQKVIDRIERLASLPEIQDSTGVNLDV</sequence>
<proteinExistence type="predicted"/>
<name>A0ABQ1KRZ3_9RHOB</name>
<organism evidence="1 2">
    <name type="scientific">Marivita lacus</name>
    <dbReference type="NCBI Taxonomy" id="1323742"/>
    <lineage>
        <taxon>Bacteria</taxon>
        <taxon>Pseudomonadati</taxon>
        <taxon>Pseudomonadota</taxon>
        <taxon>Alphaproteobacteria</taxon>
        <taxon>Rhodobacterales</taxon>
        <taxon>Roseobacteraceae</taxon>
        <taxon>Marivita</taxon>
    </lineage>
</organism>
<accession>A0ABQ1KRZ3</accession>
<reference evidence="2" key="1">
    <citation type="journal article" date="2019" name="Int. J. Syst. Evol. Microbiol.">
        <title>The Global Catalogue of Microorganisms (GCM) 10K type strain sequencing project: providing services to taxonomists for standard genome sequencing and annotation.</title>
        <authorList>
            <consortium name="The Broad Institute Genomics Platform"/>
            <consortium name="The Broad Institute Genome Sequencing Center for Infectious Disease"/>
            <person name="Wu L."/>
            <person name="Ma J."/>
        </authorList>
    </citation>
    <scope>NUCLEOTIDE SEQUENCE [LARGE SCALE GENOMIC DNA]</scope>
    <source>
        <strain evidence="2">CGMCC 1.12478</strain>
    </source>
</reference>
<protein>
    <submittedName>
        <fullName evidence="1">Uncharacterized protein</fullName>
    </submittedName>
</protein>
<keyword evidence="2" id="KW-1185">Reference proteome</keyword>
<evidence type="ECO:0000313" key="2">
    <source>
        <dbReference type="Proteomes" id="UP000645462"/>
    </source>
</evidence>
<dbReference type="EMBL" id="BMFC01000004">
    <property type="protein sequence ID" value="GGC05275.1"/>
    <property type="molecule type" value="Genomic_DNA"/>
</dbReference>
<evidence type="ECO:0000313" key="1">
    <source>
        <dbReference type="EMBL" id="GGC05275.1"/>
    </source>
</evidence>
<comment type="caution">
    <text evidence="1">The sequence shown here is derived from an EMBL/GenBank/DDBJ whole genome shotgun (WGS) entry which is preliminary data.</text>
</comment>
<gene>
    <name evidence="1" type="ORF">GCM10011363_22500</name>
</gene>